<organism evidence="1 2">
    <name type="scientific">Heterorhabditis bacteriophora</name>
    <name type="common">Entomopathogenic nematode worm</name>
    <dbReference type="NCBI Taxonomy" id="37862"/>
    <lineage>
        <taxon>Eukaryota</taxon>
        <taxon>Metazoa</taxon>
        <taxon>Ecdysozoa</taxon>
        <taxon>Nematoda</taxon>
        <taxon>Chromadorea</taxon>
        <taxon>Rhabditida</taxon>
        <taxon>Rhabditina</taxon>
        <taxon>Rhabditomorpha</taxon>
        <taxon>Strongyloidea</taxon>
        <taxon>Heterorhabditidae</taxon>
        <taxon>Heterorhabditis</taxon>
    </lineage>
</organism>
<dbReference type="WBParaSite" id="Hba_06911">
    <property type="protein sequence ID" value="Hba_06911"/>
    <property type="gene ID" value="Hba_06911"/>
</dbReference>
<accession>A0A1I7WP42</accession>
<protein>
    <submittedName>
        <fullName evidence="2">PDZ domain-containing protein</fullName>
    </submittedName>
</protein>
<name>A0A1I7WP42_HETBA</name>
<dbReference type="InterPro" id="IPR040264">
    <property type="entry name" value="T15H9.4-like"/>
</dbReference>
<dbReference type="AlphaFoldDB" id="A0A1I7WP42"/>
<evidence type="ECO:0000313" key="1">
    <source>
        <dbReference type="Proteomes" id="UP000095283"/>
    </source>
</evidence>
<reference evidence="2" key="1">
    <citation type="submission" date="2016-11" db="UniProtKB">
        <authorList>
            <consortium name="WormBaseParasite"/>
        </authorList>
    </citation>
    <scope>IDENTIFICATION</scope>
</reference>
<keyword evidence="1" id="KW-1185">Reference proteome</keyword>
<evidence type="ECO:0000313" key="2">
    <source>
        <dbReference type="WBParaSite" id="Hba_06911"/>
    </source>
</evidence>
<dbReference type="PANTHER" id="PTHR31327">
    <property type="entry name" value="SPERM MEIOSIS PDZ DOMAIN CONTAINING PROTEINS-RELATED"/>
    <property type="match status" value="1"/>
</dbReference>
<dbReference type="PANTHER" id="PTHR31327:SF2">
    <property type="entry name" value="PDZ DOMAIN-CONTAINING PROTEIN"/>
    <property type="match status" value="1"/>
</dbReference>
<proteinExistence type="predicted"/>
<sequence>MRGSGKSAKPITVIPDIPYKKVELKLRLKEWHERDHGIELNDNLMICGLTTAIAKQELIAGKQYFLKLHTTTAFLIGDRITKINGSSVKNKAEAMKVLGQCGGEESKDPVSSFGFTLKLLKNRAHVIALDPKGIASIYFCLGDALLDLDGTAIPFNDLEFVRSYTLKFNKNGKFSVVVERPITPNAVNLYNLLFKCMLPQESDVDMGPDAVLIGKVSLNCHIFKYLFVCQETNSMELKIASDVEDDIGYSYNVYCNRPGIVHAFGTLHRPGRMALHFHSRPMSTFCLWMPSRESGHDIQNCFPGRRTQSSGIQLMITVD</sequence>
<dbReference type="Proteomes" id="UP000095283">
    <property type="component" value="Unplaced"/>
</dbReference>